<dbReference type="PROSITE" id="PS50943">
    <property type="entry name" value="HTH_CROC1"/>
    <property type="match status" value="1"/>
</dbReference>
<dbReference type="KEGG" id="tai:Taci_0962"/>
<keyword evidence="3" id="KW-1185">Reference proteome</keyword>
<dbReference type="InterPro" id="IPR010982">
    <property type="entry name" value="Lambda_DNA-bd_dom_sf"/>
</dbReference>
<dbReference type="GO" id="GO:0003677">
    <property type="term" value="F:DNA binding"/>
    <property type="evidence" value="ECO:0007669"/>
    <property type="project" value="InterPro"/>
</dbReference>
<gene>
    <name evidence="2" type="ordered locus">Taci_0962</name>
</gene>
<sequence>MSSIGDYLRLLRTKRNLSLNDVFNSTGITTTRLNRIELGQVNEPSPLVLKKLSELYQVDLIKLYKMAGYLEDKDIGERVVPFSNYEILDNEECEYIQNTIDFFIRKNHR</sequence>
<dbReference type="EnsemblBacteria" id="ACZ19194">
    <property type="protein sequence ID" value="ACZ19194"/>
    <property type="gene ID" value="Taci_0962"/>
</dbReference>
<reference evidence="2 3" key="1">
    <citation type="journal article" date="2009" name="Stand. Genomic Sci.">
        <title>Complete genome sequence of Thermanaerovibrio acidaminovorans type strain (Su883).</title>
        <authorList>
            <person name="Chovatia M."/>
            <person name="Sikorski J."/>
            <person name="Schroder M."/>
            <person name="Lapidus A."/>
            <person name="Nolan M."/>
            <person name="Tice H."/>
            <person name="Glavina Del Rio T."/>
            <person name="Copeland A."/>
            <person name="Cheng J.F."/>
            <person name="Lucas S."/>
            <person name="Chen F."/>
            <person name="Bruce D."/>
            <person name="Goodwin L."/>
            <person name="Pitluck S."/>
            <person name="Ivanova N."/>
            <person name="Mavromatis K."/>
            <person name="Ovchinnikova G."/>
            <person name="Pati A."/>
            <person name="Chen A."/>
            <person name="Palaniappan K."/>
            <person name="Land M."/>
            <person name="Hauser L."/>
            <person name="Chang Y.J."/>
            <person name="Jeffries C.D."/>
            <person name="Chain P."/>
            <person name="Saunders E."/>
            <person name="Detter J.C."/>
            <person name="Brettin T."/>
            <person name="Rohde M."/>
            <person name="Goker M."/>
            <person name="Spring S."/>
            <person name="Bristow J."/>
            <person name="Markowitz V."/>
            <person name="Hugenholtz P."/>
            <person name="Kyrpides N.C."/>
            <person name="Klenk H.P."/>
            <person name="Eisen J.A."/>
        </authorList>
    </citation>
    <scope>NUCLEOTIDE SEQUENCE [LARGE SCALE GENOMIC DNA]</scope>
    <source>
        <strain evidence="3">ATCC 49978 / DSM 6589 / Su883</strain>
    </source>
</reference>
<dbReference type="SUPFAM" id="SSF47413">
    <property type="entry name" value="lambda repressor-like DNA-binding domains"/>
    <property type="match status" value="1"/>
</dbReference>
<feature type="domain" description="HTH cro/C1-type" evidence="1">
    <location>
        <begin position="8"/>
        <end position="63"/>
    </location>
</feature>
<dbReference type="EMBL" id="CP001818">
    <property type="protein sequence ID" value="ACZ19194.1"/>
    <property type="molecule type" value="Genomic_DNA"/>
</dbReference>
<protein>
    <submittedName>
        <fullName evidence="2">Transcriptional regulator, XRE family</fullName>
    </submittedName>
</protein>
<evidence type="ECO:0000313" key="3">
    <source>
        <dbReference type="Proteomes" id="UP000002030"/>
    </source>
</evidence>
<evidence type="ECO:0000259" key="1">
    <source>
        <dbReference type="PROSITE" id="PS50943"/>
    </source>
</evidence>
<dbReference type="Proteomes" id="UP000002030">
    <property type="component" value="Chromosome"/>
</dbReference>
<dbReference type="eggNOG" id="COG1396">
    <property type="taxonomic scope" value="Bacteria"/>
</dbReference>
<dbReference type="AlphaFoldDB" id="D1BA91"/>
<dbReference type="Pfam" id="PF01381">
    <property type="entry name" value="HTH_3"/>
    <property type="match status" value="1"/>
</dbReference>
<dbReference type="STRING" id="525903.Taci_0962"/>
<proteinExistence type="predicted"/>
<accession>D1BA91</accession>
<dbReference type="SMART" id="SM00530">
    <property type="entry name" value="HTH_XRE"/>
    <property type="match status" value="1"/>
</dbReference>
<dbReference type="HOGENOM" id="CLU_066192_4_9_0"/>
<dbReference type="Gene3D" id="1.10.260.40">
    <property type="entry name" value="lambda repressor-like DNA-binding domains"/>
    <property type="match status" value="1"/>
</dbReference>
<evidence type="ECO:0000313" key="2">
    <source>
        <dbReference type="EMBL" id="ACZ19194.1"/>
    </source>
</evidence>
<dbReference type="CDD" id="cd00093">
    <property type="entry name" value="HTH_XRE"/>
    <property type="match status" value="1"/>
</dbReference>
<dbReference type="RefSeq" id="WP_012869709.1">
    <property type="nucleotide sequence ID" value="NC_013522.1"/>
</dbReference>
<name>D1BA91_THEAS</name>
<dbReference type="InterPro" id="IPR001387">
    <property type="entry name" value="Cro/C1-type_HTH"/>
</dbReference>
<organism evidence="2 3">
    <name type="scientific">Thermanaerovibrio acidaminovorans (strain ATCC 49978 / DSM 6589 / Su883)</name>
    <name type="common">Selenomonas acidaminovorans</name>
    <dbReference type="NCBI Taxonomy" id="525903"/>
    <lineage>
        <taxon>Bacteria</taxon>
        <taxon>Thermotogati</taxon>
        <taxon>Synergistota</taxon>
        <taxon>Synergistia</taxon>
        <taxon>Synergistales</taxon>
        <taxon>Synergistaceae</taxon>
        <taxon>Thermanaerovibrio</taxon>
    </lineage>
</organism>